<dbReference type="SUPFAM" id="SSF53335">
    <property type="entry name" value="S-adenosyl-L-methionine-dependent methyltransferases"/>
    <property type="match status" value="1"/>
</dbReference>
<organism evidence="5 6">
    <name type="scientific">Streptomyces rimosus subsp. rimosus (strain ATCC 10970 / DSM 40260 / JCM 4667 / NRRL 2234)</name>
    <dbReference type="NCBI Taxonomy" id="1265868"/>
    <lineage>
        <taxon>Bacteria</taxon>
        <taxon>Bacillati</taxon>
        <taxon>Actinomycetota</taxon>
        <taxon>Actinomycetes</taxon>
        <taxon>Kitasatosporales</taxon>
        <taxon>Streptomycetaceae</taxon>
        <taxon>Streptomyces</taxon>
    </lineage>
</organism>
<accession>A0A8A1V3Z7</accession>
<feature type="region of interest" description="Disordered" evidence="3">
    <location>
        <begin position="1"/>
        <end position="26"/>
    </location>
</feature>
<evidence type="ECO:0000256" key="3">
    <source>
        <dbReference type="SAM" id="MobiDB-lite"/>
    </source>
</evidence>
<evidence type="ECO:0000256" key="2">
    <source>
        <dbReference type="ARBA" id="ARBA00022679"/>
    </source>
</evidence>
<keyword evidence="1 5" id="KW-0489">Methyltransferase</keyword>
<sequence>MPTIPSEGSLPPAREPFRSPAPEPYRHREVAESFGSDAERYDRARPRYPRALIDRILTAAPGTGVLDVGCGTGIVARQFAAAGCRVLGVDVDARMAGLARQYGLEAEVAAFEAWDPAGRIFDAVVSGQTWHWVDPAAGPAKAAQALRPGGLLAVFWNAGSPPPRLAASFAEVYRRLLPDSLAARQWSASAVDGYAALCAKAADGIRAANAYGAPEQWRFDWEHTYTRDAWLDQVPTTGSHTRLSPAELDRVLAGIGAAIDAVGGSFTMRYSTLAVAAKRNAES</sequence>
<evidence type="ECO:0000259" key="4">
    <source>
        <dbReference type="Pfam" id="PF13649"/>
    </source>
</evidence>
<dbReference type="RefSeq" id="WP_030180278.1">
    <property type="nucleotide sequence ID" value="NZ_CP048261.1"/>
</dbReference>
<dbReference type="AlphaFoldDB" id="A0A8A1V3Z7"/>
<dbReference type="EMBL" id="CP048261">
    <property type="protein sequence ID" value="QST85235.1"/>
    <property type="molecule type" value="Genomic_DNA"/>
</dbReference>
<gene>
    <name evidence="5" type="ORF">SRIM_038490</name>
</gene>
<dbReference type="GeneID" id="66860003"/>
<dbReference type="InterPro" id="IPR029063">
    <property type="entry name" value="SAM-dependent_MTases_sf"/>
</dbReference>
<evidence type="ECO:0000256" key="1">
    <source>
        <dbReference type="ARBA" id="ARBA00022603"/>
    </source>
</evidence>
<dbReference type="PANTHER" id="PTHR44942">
    <property type="entry name" value="METHYLTRANSF_11 DOMAIN-CONTAINING PROTEIN"/>
    <property type="match status" value="1"/>
</dbReference>
<reference evidence="5" key="1">
    <citation type="submission" date="2012-12" db="EMBL/GenBank/DDBJ databases">
        <authorList>
            <person name="Pethick F.E."/>
            <person name="MacFadyen A.C."/>
            <person name="Tang Z."/>
            <person name="Sangal V."/>
            <person name="Tze-Tze L."/>
            <person name="Chu J."/>
            <person name="Guo M."/>
            <person name="Kirby R."/>
            <person name="Hoskisson P.A."/>
            <person name="Herron P.R."/>
            <person name="Hunter I.S."/>
        </authorList>
    </citation>
    <scope>NUCLEOTIDE SEQUENCE</scope>
    <source>
        <strain evidence="5">ATCC 10970</strain>
    </source>
</reference>
<dbReference type="Proteomes" id="UP000011074">
    <property type="component" value="Chromosome"/>
</dbReference>
<dbReference type="InterPro" id="IPR051052">
    <property type="entry name" value="Diverse_substrate_MTase"/>
</dbReference>
<keyword evidence="2 5" id="KW-0808">Transferase</keyword>
<evidence type="ECO:0000313" key="5">
    <source>
        <dbReference type="EMBL" id="QST85235.1"/>
    </source>
</evidence>
<dbReference type="GO" id="GO:0008757">
    <property type="term" value="F:S-adenosylmethionine-dependent methyltransferase activity"/>
    <property type="evidence" value="ECO:0007669"/>
    <property type="project" value="InterPro"/>
</dbReference>
<proteinExistence type="predicted"/>
<dbReference type="GO" id="GO:0032259">
    <property type="term" value="P:methylation"/>
    <property type="evidence" value="ECO:0007669"/>
    <property type="project" value="UniProtKB-KW"/>
</dbReference>
<dbReference type="CDD" id="cd02440">
    <property type="entry name" value="AdoMet_MTases"/>
    <property type="match status" value="1"/>
</dbReference>
<feature type="domain" description="Methyltransferase" evidence="4">
    <location>
        <begin position="65"/>
        <end position="150"/>
    </location>
</feature>
<dbReference type="PANTHER" id="PTHR44942:SF4">
    <property type="entry name" value="METHYLTRANSFERASE TYPE 11 DOMAIN-CONTAINING PROTEIN"/>
    <property type="match status" value="1"/>
</dbReference>
<reference evidence="5" key="3">
    <citation type="journal article" date="2021" name="bioRxiv">
        <title>Bilateral symmetry of linear streptomycete chromosomes.</title>
        <authorList>
            <person name="Algora-Gallardo L."/>
            <person name="Schniete J.K."/>
            <person name="Mark D.R."/>
            <person name="Hunter I.S."/>
            <person name="Herron P.R."/>
        </authorList>
    </citation>
    <scope>NUCLEOTIDE SEQUENCE</scope>
    <source>
        <strain evidence="5">ATCC 10970</strain>
    </source>
</reference>
<reference evidence="5" key="2">
    <citation type="submission" date="2020-01" db="EMBL/GenBank/DDBJ databases">
        <authorList>
            <person name="Algora L."/>
            <person name="Schniete J.K."/>
            <person name="MacFadyen A."/>
            <person name="Hoskisson P.A."/>
            <person name="Hunter I.S."/>
            <person name="Herron P.R."/>
        </authorList>
    </citation>
    <scope>NUCLEOTIDE SEQUENCE</scope>
    <source>
        <strain evidence="5">ATCC 10970</strain>
    </source>
</reference>
<evidence type="ECO:0000313" key="6">
    <source>
        <dbReference type="Proteomes" id="UP000011074"/>
    </source>
</evidence>
<protein>
    <submittedName>
        <fullName evidence="5">Class I SAM-dependent methyltransferase</fullName>
    </submittedName>
</protein>
<name>A0A8A1V3Z7_STRR1</name>
<dbReference type="Pfam" id="PF13649">
    <property type="entry name" value="Methyltransf_25"/>
    <property type="match status" value="1"/>
</dbReference>
<dbReference type="InterPro" id="IPR041698">
    <property type="entry name" value="Methyltransf_25"/>
</dbReference>
<dbReference type="Gene3D" id="3.40.50.150">
    <property type="entry name" value="Vaccinia Virus protein VP39"/>
    <property type="match status" value="1"/>
</dbReference>